<proteinExistence type="predicted"/>
<accession>A0A553NCB0</accession>
<dbReference type="InterPro" id="IPR019387">
    <property type="entry name" value="SAYSvFN_dom"/>
</dbReference>
<dbReference type="PANTHER" id="PTHR13527">
    <property type="entry name" value="SAYSVFN DOMAIN-CONTAINING PROTEIN 1"/>
    <property type="match status" value="1"/>
</dbReference>
<comment type="caution">
    <text evidence="5">The sequence shown here is derived from an EMBL/GenBank/DDBJ whole genome shotgun (WGS) entry which is preliminary data.</text>
</comment>
<feature type="region of interest" description="Disordered" evidence="2">
    <location>
        <begin position="64"/>
        <end position="86"/>
    </location>
</feature>
<keyword evidence="3" id="KW-0812">Transmembrane</keyword>
<evidence type="ECO:0000256" key="3">
    <source>
        <dbReference type="SAM" id="Phobius"/>
    </source>
</evidence>
<organism evidence="5 6">
    <name type="scientific">Tigriopus californicus</name>
    <name type="common">Marine copepod</name>
    <dbReference type="NCBI Taxonomy" id="6832"/>
    <lineage>
        <taxon>Eukaryota</taxon>
        <taxon>Metazoa</taxon>
        <taxon>Ecdysozoa</taxon>
        <taxon>Arthropoda</taxon>
        <taxon>Crustacea</taxon>
        <taxon>Multicrustacea</taxon>
        <taxon>Hexanauplia</taxon>
        <taxon>Copepoda</taxon>
        <taxon>Harpacticoida</taxon>
        <taxon>Harpacticidae</taxon>
        <taxon>Tigriopus</taxon>
    </lineage>
</organism>
<dbReference type="Proteomes" id="UP000318571">
    <property type="component" value="Chromosome 10"/>
</dbReference>
<feature type="compositionally biased region" description="Polar residues" evidence="2">
    <location>
        <begin position="68"/>
        <end position="80"/>
    </location>
</feature>
<dbReference type="Pfam" id="PF10260">
    <property type="entry name" value="SAYSvFN"/>
    <property type="match status" value="1"/>
</dbReference>
<feature type="domain" description="SAYSvFN" evidence="4">
    <location>
        <begin position="117"/>
        <end position="183"/>
    </location>
</feature>
<protein>
    <recommendedName>
        <fullName evidence="4">SAYSvFN domain-containing protein</fullName>
    </recommendedName>
</protein>
<evidence type="ECO:0000259" key="4">
    <source>
        <dbReference type="Pfam" id="PF10260"/>
    </source>
</evidence>
<feature type="transmembrane region" description="Helical" evidence="3">
    <location>
        <begin position="110"/>
        <end position="128"/>
    </location>
</feature>
<dbReference type="STRING" id="6832.A0A553NCB0"/>
<name>A0A553NCB0_TIGCA</name>
<feature type="coiled-coil region" evidence="1">
    <location>
        <begin position="18"/>
        <end position="45"/>
    </location>
</feature>
<dbReference type="EMBL" id="VCGU01000458">
    <property type="protein sequence ID" value="TRY63081.1"/>
    <property type="molecule type" value="Genomic_DNA"/>
</dbReference>
<keyword evidence="6" id="KW-1185">Reference proteome</keyword>
<dbReference type="OrthoDB" id="71310at2759"/>
<sequence length="191" mass="21739">MTLPTTLRKFTSKGFDFKLKMESRLAEYRARKRKLENEERRKELVWSVVTFASLRQKLINFLRPQPPRTSTKANPPNSIGSSTSSSTNCTLEQEALIPEADLDPWTQIDFAILGVGFLLWIVLFYASIKAEIGAVYILTSGFALIWLNLGTRRSDQASAYSVFNPNCESIDGTLTAEQFEREIRHRNVSSR</sequence>
<keyword evidence="1" id="KW-0175">Coiled coil</keyword>
<feature type="transmembrane region" description="Helical" evidence="3">
    <location>
        <begin position="134"/>
        <end position="151"/>
    </location>
</feature>
<dbReference type="PANTHER" id="PTHR13527:SF0">
    <property type="entry name" value="SAYSVFN DOMAIN-CONTAINING PROTEIN 1"/>
    <property type="match status" value="1"/>
</dbReference>
<dbReference type="InterPro" id="IPR039159">
    <property type="entry name" value="SAYSD1"/>
</dbReference>
<dbReference type="AlphaFoldDB" id="A0A553NCB0"/>
<gene>
    <name evidence="5" type="ORF">TCAL_11584</name>
</gene>
<keyword evidence="3" id="KW-0472">Membrane</keyword>
<dbReference type="OMA" id="NEGCESI"/>
<evidence type="ECO:0000256" key="2">
    <source>
        <dbReference type="SAM" id="MobiDB-lite"/>
    </source>
</evidence>
<evidence type="ECO:0000313" key="6">
    <source>
        <dbReference type="Proteomes" id="UP000318571"/>
    </source>
</evidence>
<evidence type="ECO:0000313" key="5">
    <source>
        <dbReference type="EMBL" id="TRY63081.1"/>
    </source>
</evidence>
<keyword evidence="3" id="KW-1133">Transmembrane helix</keyword>
<reference evidence="5 6" key="1">
    <citation type="journal article" date="2018" name="Nat. Ecol. Evol.">
        <title>Genomic signatures of mitonuclear coevolution across populations of Tigriopus californicus.</title>
        <authorList>
            <person name="Barreto F.S."/>
            <person name="Watson E.T."/>
            <person name="Lima T.G."/>
            <person name="Willett C.S."/>
            <person name="Edmands S."/>
            <person name="Li W."/>
            <person name="Burton R.S."/>
        </authorList>
    </citation>
    <scope>NUCLEOTIDE SEQUENCE [LARGE SCALE GENOMIC DNA]</scope>
    <source>
        <strain evidence="5 6">San Diego</strain>
    </source>
</reference>
<evidence type="ECO:0000256" key="1">
    <source>
        <dbReference type="SAM" id="Coils"/>
    </source>
</evidence>